<protein>
    <submittedName>
        <fullName evidence="1">Uncharacterized protein</fullName>
    </submittedName>
</protein>
<keyword evidence="2" id="KW-1185">Reference proteome</keyword>
<dbReference type="STRING" id="555874.SAMN04488065_1129"/>
<evidence type="ECO:0000313" key="1">
    <source>
        <dbReference type="EMBL" id="SDZ90431.1"/>
    </source>
</evidence>
<sequence length="90" mass="10304">MDDRLEQFVRTTFRTAGRRYAEARRAYRTGEASADLPRDDEGKVRIVCRREAERRAVALDDAGRPECFEGGHPDCEGCLEDVREGVVETW</sequence>
<gene>
    <name evidence="1" type="ORF">SAMN04488065_1129</name>
</gene>
<organism evidence="1 2">
    <name type="scientific">Haloplanus vescus</name>
    <dbReference type="NCBI Taxonomy" id="555874"/>
    <lineage>
        <taxon>Archaea</taxon>
        <taxon>Methanobacteriati</taxon>
        <taxon>Methanobacteriota</taxon>
        <taxon>Stenosarchaea group</taxon>
        <taxon>Halobacteria</taxon>
        <taxon>Halobacteriales</taxon>
        <taxon>Haloferacaceae</taxon>
        <taxon>Haloplanus</taxon>
    </lineage>
</organism>
<name>A0A1H3WUL4_9EURY</name>
<proteinExistence type="predicted"/>
<reference evidence="1 2" key="1">
    <citation type="submission" date="2016-10" db="EMBL/GenBank/DDBJ databases">
        <authorList>
            <person name="de Groot N.N."/>
        </authorList>
    </citation>
    <scope>NUCLEOTIDE SEQUENCE [LARGE SCALE GENOMIC DNA]</scope>
    <source>
        <strain evidence="1 2">CGMCC 1.8712</strain>
    </source>
</reference>
<evidence type="ECO:0000313" key="2">
    <source>
        <dbReference type="Proteomes" id="UP000236755"/>
    </source>
</evidence>
<dbReference type="EMBL" id="FNQT01000001">
    <property type="protein sequence ID" value="SDZ90431.1"/>
    <property type="molecule type" value="Genomic_DNA"/>
</dbReference>
<dbReference type="InterPro" id="IPR055517">
    <property type="entry name" value="DUF7091"/>
</dbReference>
<dbReference type="OrthoDB" id="213643at2157"/>
<dbReference type="RefSeq" id="WP_092632695.1">
    <property type="nucleotide sequence ID" value="NZ_FNQT01000001.1"/>
</dbReference>
<dbReference type="Pfam" id="PF23367">
    <property type="entry name" value="DUF7091"/>
    <property type="match status" value="1"/>
</dbReference>
<accession>A0A1H3WUL4</accession>
<dbReference type="Proteomes" id="UP000236755">
    <property type="component" value="Unassembled WGS sequence"/>
</dbReference>
<dbReference type="AlphaFoldDB" id="A0A1H3WUL4"/>